<feature type="compositionally biased region" description="Polar residues" evidence="1">
    <location>
        <begin position="112"/>
        <end position="121"/>
    </location>
</feature>
<feature type="region of interest" description="Disordered" evidence="1">
    <location>
        <begin position="841"/>
        <end position="925"/>
    </location>
</feature>
<feature type="compositionally biased region" description="Polar residues" evidence="1">
    <location>
        <begin position="1324"/>
        <end position="1339"/>
    </location>
</feature>
<evidence type="ECO:0000313" key="2">
    <source>
        <dbReference type="EMBL" id="OCL03079.1"/>
    </source>
</evidence>
<gene>
    <name evidence="2" type="ORF">AOQ84DRAFT_161536</name>
</gene>
<feature type="region of interest" description="Disordered" evidence="1">
    <location>
        <begin position="1028"/>
        <end position="1052"/>
    </location>
</feature>
<sequence length="1756" mass="193435">MGVDTRKPPLPAPTEPSVLSSIDNDTTLGDDLATDVSRRTDKTSYSVPEDGSPLTITTAKKDALLRGAHPSQTSLLIEYFEGGKSDGKVRSRPSVRVRVTPSSHKKNKSANDHIQITQTNKNARKPSYTRRISLSTKREETVSQPTELSYDEESNVSGNPPVEVEVLQDYSDVSRSDFSQGRFIPAASDISSMPPDSMLEGEPILQTLRRRRSRSLEREDIVDTKDTLKAPSRRRSRSLSKERITQRVMEKLASKPIEAGDKSTPTKRRERRVSREEMSETGKSPRRKSSRGHREEEPVSGTESLLSSNVHRRSGDAHSVRSGASATSSINNPKLLQTVEDAIKRLILPELEMLKEEQRTQQNRSKFERISRDSTFESVTSSNSRDASRRRVSKSSSAPNVSAKPKVVLNRDGNDPGIVLSSSSSRKDRRSSKGSERSYDRPESRESTVRDEERVRSKKSKDRHHTRDVSGAGLAGAVLTAAALKHHNSQEYSGEKKERRKHGRSSRSRSASIAESLEEKYQEESVPPMPLMKSELQGSELTRDSILSADTERPHSRSSKSTGASVREVSRGSPRQVISPTPRTPTRTPVALQRGLYTFHSNRSQGDITLQREKSDNSISSKGRVAAIAAGLGGAAGAAALAKERAIEGKEEPVSRYEYVEQTPPRELSPVQSISSFHEEDNVVPRNLKVAESEASLSSSKLKDQRKESSLSIDSFDSPTSTKVARARERPLGINLEKGREVLGEGSQRADTPGDAEEFFAENHEQNEMYRRDLENDSQRGSPTVDYKHLTNYTDDSAEGQYLDKVSLGQDIRGLGANPEYVHTPLAVESAVASLHEPSALSVRSSQSSPLKRGASPISSLHQDDSLIGRQHMSSEGDTLTGHQETASKDRWGSLNDQTQTFSDRSQQERTAVNSPRQSVSRSIDEPIKLGASAFPLADDIMPEMGYGLDDESEVTTNPSIIRGPLGGQEYHDRNWHAEPTPPMSTADILTGQEERLQTSNHGKAAVVGVGAGAAVIAAAAAARLREKDEAAEQHNRTYQPSMEDDYDQDLDHSYGNQPGVYAPKDMSPASPALWKDEGYQSANQPGGITPDYQSRSKLFDDDGLGEYDDNLGLDDPFRSKGKHARHFSGNSHGMASPLYDSATGKGIDRIQSKDVIALMDHLTVRDAQRNARDTEILVTLVRSAAEMRNSFEEMKKFVAEQDRMIMASTDKRVDIAEQRLLQGPRPQPLGSPRQPRQRSSEDMGDVQSRKKNVFRRALRGLSMRSSNDLAKIEEMLMQLLGEVEGLKESQSMQRQPTQSNSLNSYENLRASGDPGYEPEGHAGTSSPNHSGYLSNPSSRKIDGMHSGYDGRRGSEHRISTVLEGDEELEEHEARVLDNQFENNERLLTPTQEVRRNNSLPQETPPSASQPFQGTQSQENTPKRKHKSNSSSIFALPKSLSRWSKTTTSTVPESAARTSGSRDKRPYSDASRSGSNLNVNYYDESQQYEVPEDDRLKSTTSLHGSLRGATQARPPSPLIPESGHQQQRGFEPELDDPKYQAHRNSLNLMHPQPRPGPTHRHQSHLESQAQVFEPVASPDFDQWGSNPSLARNRLSGGGVSAGARDLSPISSDDGYSQHSAAEQAAPPRPAKIRDDGPLVPQQPLAGQGQTRQMYSSPGGLGSQGQLTPLAPIQEVRYSLETDTGHHYSPTPSPRPNQNLSAKNAVTTPQRKITGPRPMGSRSPSGQSIGQQQQQQHVMFDNTGTVRRKPVARSAGM</sequence>
<dbReference type="PANTHER" id="PTHR42105">
    <property type="entry name" value="DIM2-ASSOCIATED PROTEIN 1"/>
    <property type="match status" value="1"/>
</dbReference>
<feature type="compositionally biased region" description="Basic and acidic residues" evidence="1">
    <location>
        <begin position="431"/>
        <end position="455"/>
    </location>
</feature>
<name>A0A8E2JNC8_9PEZI</name>
<dbReference type="Proteomes" id="UP000250140">
    <property type="component" value="Unassembled WGS sequence"/>
</dbReference>
<feature type="compositionally biased region" description="Polar residues" evidence="1">
    <location>
        <begin position="1289"/>
        <end position="1307"/>
    </location>
</feature>
<feature type="region of interest" description="Disordered" evidence="1">
    <location>
        <begin position="692"/>
        <end position="725"/>
    </location>
</feature>
<feature type="compositionally biased region" description="Polar residues" evidence="1">
    <location>
        <begin position="1441"/>
        <end position="1459"/>
    </location>
</feature>
<feature type="region of interest" description="Disordered" evidence="1">
    <location>
        <begin position="209"/>
        <end position="336"/>
    </location>
</feature>
<feature type="compositionally biased region" description="Polar residues" evidence="1">
    <location>
        <begin position="872"/>
        <end position="885"/>
    </location>
</feature>
<dbReference type="PANTHER" id="PTHR42105:SF1">
    <property type="entry name" value="TRANSALDOLASE"/>
    <property type="match status" value="1"/>
</dbReference>
<feature type="compositionally biased region" description="Low complexity" evidence="1">
    <location>
        <begin position="1719"/>
        <end position="1735"/>
    </location>
</feature>
<reference evidence="2 3" key="1">
    <citation type="journal article" date="2016" name="Nat. Commun.">
        <title>Ectomycorrhizal ecology is imprinted in the genome of the dominant symbiotic fungus Cenococcum geophilum.</title>
        <authorList>
            <consortium name="DOE Joint Genome Institute"/>
            <person name="Peter M."/>
            <person name="Kohler A."/>
            <person name="Ohm R.A."/>
            <person name="Kuo A."/>
            <person name="Krutzmann J."/>
            <person name="Morin E."/>
            <person name="Arend M."/>
            <person name="Barry K.W."/>
            <person name="Binder M."/>
            <person name="Choi C."/>
            <person name="Clum A."/>
            <person name="Copeland A."/>
            <person name="Grisel N."/>
            <person name="Haridas S."/>
            <person name="Kipfer T."/>
            <person name="LaButti K."/>
            <person name="Lindquist E."/>
            <person name="Lipzen A."/>
            <person name="Maire R."/>
            <person name="Meier B."/>
            <person name="Mihaltcheva S."/>
            <person name="Molinier V."/>
            <person name="Murat C."/>
            <person name="Poggeler S."/>
            <person name="Quandt C.A."/>
            <person name="Sperisen C."/>
            <person name="Tritt A."/>
            <person name="Tisserant E."/>
            <person name="Crous P.W."/>
            <person name="Henrissat B."/>
            <person name="Nehls U."/>
            <person name="Egli S."/>
            <person name="Spatafora J.W."/>
            <person name="Grigoriev I.V."/>
            <person name="Martin F.M."/>
        </authorList>
    </citation>
    <scope>NUCLEOTIDE SEQUENCE [LARGE SCALE GENOMIC DNA]</scope>
    <source>
        <strain evidence="2 3">CBS 207.34</strain>
    </source>
</reference>
<feature type="compositionally biased region" description="Basic residues" evidence="1">
    <location>
        <begin position="456"/>
        <end position="466"/>
    </location>
</feature>
<feature type="compositionally biased region" description="Low complexity" evidence="1">
    <location>
        <begin position="471"/>
        <end position="483"/>
    </location>
</feature>
<feature type="compositionally biased region" description="Basic and acidic residues" evidence="1">
    <location>
        <begin position="1340"/>
        <end position="1359"/>
    </location>
</feature>
<feature type="compositionally biased region" description="Polar residues" evidence="1">
    <location>
        <begin position="1608"/>
        <end position="1620"/>
    </location>
</feature>
<evidence type="ECO:0000313" key="3">
    <source>
        <dbReference type="Proteomes" id="UP000250140"/>
    </source>
</evidence>
<feature type="region of interest" description="Disordered" evidence="1">
    <location>
        <begin position="351"/>
        <end position="588"/>
    </location>
</feature>
<feature type="region of interest" description="Disordered" evidence="1">
    <location>
        <begin position="1220"/>
        <end position="1252"/>
    </location>
</feature>
<dbReference type="OrthoDB" id="5382102at2759"/>
<organism evidence="2 3">
    <name type="scientific">Glonium stellatum</name>
    <dbReference type="NCBI Taxonomy" id="574774"/>
    <lineage>
        <taxon>Eukaryota</taxon>
        <taxon>Fungi</taxon>
        <taxon>Dikarya</taxon>
        <taxon>Ascomycota</taxon>
        <taxon>Pezizomycotina</taxon>
        <taxon>Dothideomycetes</taxon>
        <taxon>Pleosporomycetidae</taxon>
        <taxon>Gloniales</taxon>
        <taxon>Gloniaceae</taxon>
        <taxon>Glonium</taxon>
    </lineage>
</organism>
<feature type="region of interest" description="Disordered" evidence="1">
    <location>
        <begin position="82"/>
        <end position="163"/>
    </location>
</feature>
<feature type="compositionally biased region" description="Polar residues" evidence="1">
    <location>
        <begin position="710"/>
        <end position="723"/>
    </location>
</feature>
<feature type="compositionally biased region" description="Polar residues" evidence="1">
    <location>
        <begin position="1695"/>
        <end position="1710"/>
    </location>
</feature>
<feature type="compositionally biased region" description="Basic residues" evidence="1">
    <location>
        <begin position="498"/>
        <end position="507"/>
    </location>
</feature>
<feature type="compositionally biased region" description="Basic and acidic residues" evidence="1">
    <location>
        <begin position="214"/>
        <end position="228"/>
    </location>
</feature>
<protein>
    <submittedName>
        <fullName evidence="2">Uncharacterized protein</fullName>
    </submittedName>
</protein>
<dbReference type="EMBL" id="KV750818">
    <property type="protein sequence ID" value="OCL03079.1"/>
    <property type="molecule type" value="Genomic_DNA"/>
</dbReference>
<feature type="compositionally biased region" description="Polar residues" evidence="1">
    <location>
        <begin position="17"/>
        <end position="27"/>
    </location>
</feature>
<feature type="compositionally biased region" description="Basic and acidic residues" evidence="1">
    <location>
        <begin position="239"/>
        <end position="261"/>
    </location>
</feature>
<feature type="region of interest" description="Disordered" evidence="1">
    <location>
        <begin position="1"/>
        <end position="54"/>
    </location>
</feature>
<proteinExistence type="predicted"/>
<feature type="compositionally biased region" description="Polar residues" evidence="1">
    <location>
        <begin position="895"/>
        <end position="922"/>
    </location>
</feature>
<keyword evidence="3" id="KW-1185">Reference proteome</keyword>
<feature type="compositionally biased region" description="Basic and acidic residues" evidence="1">
    <location>
        <begin position="352"/>
        <end position="375"/>
    </location>
</feature>
<accession>A0A8E2JNC8</accession>
<feature type="compositionally biased region" description="Polar residues" evidence="1">
    <location>
        <begin position="322"/>
        <end position="335"/>
    </location>
</feature>
<feature type="compositionally biased region" description="Polar residues" evidence="1">
    <location>
        <begin position="1389"/>
        <end position="1420"/>
    </location>
</feature>
<feature type="region of interest" description="Disordered" evidence="1">
    <location>
        <begin position="1288"/>
        <end position="1756"/>
    </location>
</feature>
<feature type="compositionally biased region" description="Polar residues" evidence="1">
    <location>
        <begin position="1470"/>
        <end position="1488"/>
    </location>
</feature>
<evidence type="ECO:0000256" key="1">
    <source>
        <dbReference type="SAM" id="MobiDB-lite"/>
    </source>
</evidence>